<dbReference type="RefSeq" id="WP_205839601.1">
    <property type="nucleotide sequence ID" value="NZ_BAQC01000068.1"/>
</dbReference>
<comment type="caution">
    <text evidence="4">The sequence shown here is derived from an EMBL/GenBank/DDBJ whole genome shotgun (WGS) entry which is preliminary data.</text>
</comment>
<dbReference type="PANTHER" id="PTHR43420:SF12">
    <property type="entry name" value="N-ACETYLTRANSFERASE DOMAIN-CONTAINING PROTEIN"/>
    <property type="match status" value="1"/>
</dbReference>
<dbReference type="Proteomes" id="UP001062632">
    <property type="component" value="Unassembled WGS sequence"/>
</dbReference>
<dbReference type="InterPro" id="IPR016181">
    <property type="entry name" value="Acyl_CoA_acyltransferase"/>
</dbReference>
<dbReference type="InterPro" id="IPR000182">
    <property type="entry name" value="GNAT_dom"/>
</dbReference>
<evidence type="ECO:0000313" key="4">
    <source>
        <dbReference type="EMBL" id="GBR54751.1"/>
    </source>
</evidence>
<gene>
    <name evidence="4" type="ORF">AA106555_1807</name>
</gene>
<sequence length="150" mass="16929">MREEVGKMLSIRAALAIDEDEVVALWRQTGLTVPYNDPYKDFRFAQQGQSSTVLVGHGAKGPLLASVMVGHDGHRGWLYYVAVASNQQRLGIGRCMVKAAEEWLKGRGIEKMQLMVRETNEQAVAFYEKLGFDVTPRTVMAKWIRNTEKE</sequence>
<organism evidence="4 5">
    <name type="scientific">Neokomagataea thailandica NBRC 106555</name>
    <dbReference type="NCBI Taxonomy" id="1223520"/>
    <lineage>
        <taxon>Bacteria</taxon>
        <taxon>Pseudomonadati</taxon>
        <taxon>Pseudomonadota</taxon>
        <taxon>Alphaproteobacteria</taxon>
        <taxon>Acetobacterales</taxon>
        <taxon>Acetobacteraceae</taxon>
        <taxon>Neokomagataea</taxon>
    </lineage>
</organism>
<evidence type="ECO:0000259" key="3">
    <source>
        <dbReference type="PROSITE" id="PS51186"/>
    </source>
</evidence>
<dbReference type="Pfam" id="PF00583">
    <property type="entry name" value="Acetyltransf_1"/>
    <property type="match status" value="1"/>
</dbReference>
<keyword evidence="5" id="KW-1185">Reference proteome</keyword>
<proteinExistence type="predicted"/>
<feature type="domain" description="N-acetyltransferase" evidence="3">
    <location>
        <begin position="9"/>
        <end position="150"/>
    </location>
</feature>
<dbReference type="EMBL" id="BAQC01000068">
    <property type="protein sequence ID" value="GBR54751.1"/>
    <property type="molecule type" value="Genomic_DNA"/>
</dbReference>
<dbReference type="PANTHER" id="PTHR43420">
    <property type="entry name" value="ACETYLTRANSFERASE"/>
    <property type="match status" value="1"/>
</dbReference>
<evidence type="ECO:0000256" key="2">
    <source>
        <dbReference type="ARBA" id="ARBA00023315"/>
    </source>
</evidence>
<protein>
    <submittedName>
        <fullName evidence="4">N-acetyltransferase GCN5</fullName>
    </submittedName>
</protein>
<accession>A0ABQ0QS22</accession>
<keyword evidence="2" id="KW-0012">Acyltransferase</keyword>
<evidence type="ECO:0000313" key="5">
    <source>
        <dbReference type="Proteomes" id="UP001062632"/>
    </source>
</evidence>
<dbReference type="PROSITE" id="PS51186">
    <property type="entry name" value="GNAT"/>
    <property type="match status" value="1"/>
</dbReference>
<dbReference type="InterPro" id="IPR050680">
    <property type="entry name" value="YpeA/RimI_acetyltransf"/>
</dbReference>
<dbReference type="NCBIfam" id="NF002959">
    <property type="entry name" value="PRK03624.1"/>
    <property type="match status" value="1"/>
</dbReference>
<evidence type="ECO:0000256" key="1">
    <source>
        <dbReference type="ARBA" id="ARBA00022679"/>
    </source>
</evidence>
<reference evidence="4 5" key="1">
    <citation type="submission" date="2013-04" db="EMBL/GenBank/DDBJ databases">
        <title>The genome sequencing project of 58 acetic acid bacteria.</title>
        <authorList>
            <person name="Okamoto-Kainuma A."/>
            <person name="Ishikawa M."/>
            <person name="Umino S."/>
            <person name="Koizumi Y."/>
            <person name="Shiwa Y."/>
            <person name="Yoshikawa H."/>
            <person name="Matsutani M."/>
            <person name="Matsushita K."/>
        </authorList>
    </citation>
    <scope>NUCLEOTIDE SEQUENCE [LARGE SCALE GENOMIC DNA]</scope>
    <source>
        <strain evidence="4 5">NBRC 106555</strain>
    </source>
</reference>
<dbReference type="Gene3D" id="3.40.630.30">
    <property type="match status" value="1"/>
</dbReference>
<keyword evidence="1" id="KW-0808">Transferase</keyword>
<dbReference type="CDD" id="cd04301">
    <property type="entry name" value="NAT_SF"/>
    <property type="match status" value="1"/>
</dbReference>
<dbReference type="SUPFAM" id="SSF55729">
    <property type="entry name" value="Acyl-CoA N-acyltransferases (Nat)"/>
    <property type="match status" value="1"/>
</dbReference>
<name>A0ABQ0QS22_9PROT</name>